<protein>
    <submittedName>
        <fullName evidence="1">Uncharacterized protein</fullName>
    </submittedName>
</protein>
<reference evidence="1 2" key="1">
    <citation type="submission" date="2015-09" db="EMBL/GenBank/DDBJ databases">
        <authorList>
            <consortium name="Pathogen Informatics"/>
        </authorList>
    </citation>
    <scope>NUCLEOTIDE SEQUENCE [LARGE SCALE GENOMIC DNA]</scope>
    <source>
        <strain evidence="1 2">2789STDY5608872</strain>
    </source>
</reference>
<dbReference type="AlphaFoldDB" id="A0A173VW59"/>
<accession>A0A173VW59</accession>
<dbReference type="Proteomes" id="UP000095591">
    <property type="component" value="Unassembled WGS sequence"/>
</dbReference>
<name>A0A173VW59_PARDI</name>
<sequence length="30" mass="3824">MYVLHMYYAIHATMNYYYLTEYLHKKSNYV</sequence>
<dbReference type="EMBL" id="CYXP01000010">
    <property type="protein sequence ID" value="CUN31779.1"/>
    <property type="molecule type" value="Genomic_DNA"/>
</dbReference>
<proteinExistence type="predicted"/>
<evidence type="ECO:0000313" key="2">
    <source>
        <dbReference type="Proteomes" id="UP000095591"/>
    </source>
</evidence>
<evidence type="ECO:0000313" key="1">
    <source>
        <dbReference type="EMBL" id="CUN31779.1"/>
    </source>
</evidence>
<gene>
    <name evidence="1" type="ORF">ERS852429_03830</name>
</gene>
<organism evidence="1 2">
    <name type="scientific">Parabacteroides distasonis</name>
    <dbReference type="NCBI Taxonomy" id="823"/>
    <lineage>
        <taxon>Bacteria</taxon>
        <taxon>Pseudomonadati</taxon>
        <taxon>Bacteroidota</taxon>
        <taxon>Bacteroidia</taxon>
        <taxon>Bacteroidales</taxon>
        <taxon>Tannerellaceae</taxon>
        <taxon>Parabacteroides</taxon>
    </lineage>
</organism>